<dbReference type="PANTHER" id="PTHR30246">
    <property type="entry name" value="2-KETO-3-DEOXY-6-PHOSPHOGLUCONATE ALDOLASE"/>
    <property type="match status" value="1"/>
</dbReference>
<accession>K8WEZ5</accession>
<name>K8WEZ5_9GAMM</name>
<dbReference type="EC" id="4.1.2.21" evidence="6"/>
<evidence type="ECO:0000313" key="7">
    <source>
        <dbReference type="Proteomes" id="UP000009336"/>
    </source>
</evidence>
<dbReference type="Pfam" id="PF01081">
    <property type="entry name" value="Aldolase"/>
    <property type="match status" value="1"/>
</dbReference>
<sequence>MNFIPKIPLIAILRGITPKEVLAHAQVLVDTGFEMIEVPTNSPNWLESIQLLQKEWGDRILIGAGTVTQQAYLDSLINCGGKLMVTPNTNPDLIRQAKLAGLQTYIGAFTPSEIYQAIDAGADVIKIFPCVGIDIAYIKAVRAIVPKQQAIYAVGGVTTQNLYQFIEMGCQGAGLGSDLYCAGQSVEATKKAAEDFVRAWYEIN</sequence>
<dbReference type="Proteomes" id="UP000009336">
    <property type="component" value="Unassembled WGS sequence"/>
</dbReference>
<evidence type="ECO:0000313" key="6">
    <source>
        <dbReference type="EMBL" id="EKT56037.1"/>
    </source>
</evidence>
<evidence type="ECO:0000256" key="4">
    <source>
        <dbReference type="ARBA" id="ARBA00023239"/>
    </source>
</evidence>
<dbReference type="OrthoDB" id="8590323at2"/>
<dbReference type="NCBIfam" id="NF006600">
    <property type="entry name" value="PRK09140.1"/>
    <property type="match status" value="1"/>
</dbReference>
<reference evidence="6 7" key="1">
    <citation type="journal article" date="2012" name="BMC Genomics">
        <title>Comparative genomics of bacteria in the genus Providencia isolated from wild Drosophila melanogaster.</title>
        <authorList>
            <person name="Galac M.R."/>
            <person name="Lazzaro B.P."/>
        </authorList>
    </citation>
    <scope>NUCLEOTIDE SEQUENCE [LARGE SCALE GENOMIC DNA]</scope>
    <source>
        <strain evidence="6 7">DSM 19968</strain>
    </source>
</reference>
<dbReference type="PANTHER" id="PTHR30246:SF1">
    <property type="entry name" value="2-DEHYDRO-3-DEOXY-6-PHOSPHOGALACTONATE ALDOLASE-RELATED"/>
    <property type="match status" value="1"/>
</dbReference>
<dbReference type="PATRIC" id="fig|1141662.3.peg.3148"/>
<comment type="similarity">
    <text evidence="2">Belongs to the KHG/KDPG aldolase family.</text>
</comment>
<protein>
    <submittedName>
        <fullName evidence="6">2-dehydro-3-deoxy-6-phosphogalactonate aldolase</fullName>
        <ecNumber evidence="6">4.1.2.21</ecNumber>
    </submittedName>
</protein>
<comment type="pathway">
    <text evidence="1">Carbohydrate acid metabolism.</text>
</comment>
<evidence type="ECO:0000256" key="5">
    <source>
        <dbReference type="ARBA" id="ARBA00023277"/>
    </source>
</evidence>
<dbReference type="HOGENOM" id="CLU_077795_2_1_6"/>
<keyword evidence="7" id="KW-1185">Reference proteome</keyword>
<dbReference type="STRING" id="1141662.OOA_15532"/>
<evidence type="ECO:0000256" key="2">
    <source>
        <dbReference type="ARBA" id="ARBA00006906"/>
    </source>
</evidence>
<dbReference type="SUPFAM" id="SSF51569">
    <property type="entry name" value="Aldolase"/>
    <property type="match status" value="1"/>
</dbReference>
<organism evidence="6 7">
    <name type="scientific">Providencia burhodogranariea DSM 19968</name>
    <dbReference type="NCBI Taxonomy" id="1141662"/>
    <lineage>
        <taxon>Bacteria</taxon>
        <taxon>Pseudomonadati</taxon>
        <taxon>Pseudomonadota</taxon>
        <taxon>Gammaproteobacteria</taxon>
        <taxon>Enterobacterales</taxon>
        <taxon>Morganellaceae</taxon>
        <taxon>Providencia</taxon>
    </lineage>
</organism>
<evidence type="ECO:0000256" key="1">
    <source>
        <dbReference type="ARBA" id="ARBA00004761"/>
    </source>
</evidence>
<dbReference type="RefSeq" id="WP_008913090.1">
    <property type="nucleotide sequence ID" value="NZ_KB233224.1"/>
</dbReference>
<dbReference type="InterPro" id="IPR000887">
    <property type="entry name" value="Aldlse_KDPG_KHG"/>
</dbReference>
<dbReference type="GO" id="GO:0008674">
    <property type="term" value="F:2-dehydro-3-deoxy-6-phosphogalactonate aldolase activity"/>
    <property type="evidence" value="ECO:0007669"/>
    <property type="project" value="UniProtKB-EC"/>
</dbReference>
<dbReference type="InterPro" id="IPR013785">
    <property type="entry name" value="Aldolase_TIM"/>
</dbReference>
<dbReference type="EMBL" id="AKKL01000045">
    <property type="protein sequence ID" value="EKT56037.1"/>
    <property type="molecule type" value="Genomic_DNA"/>
</dbReference>
<dbReference type="CDD" id="cd00452">
    <property type="entry name" value="KDPG_aldolase"/>
    <property type="match status" value="1"/>
</dbReference>
<gene>
    <name evidence="6" type="ORF">OOA_15532</name>
</gene>
<dbReference type="eggNOG" id="COG0800">
    <property type="taxonomic scope" value="Bacteria"/>
</dbReference>
<comment type="caution">
    <text evidence="6">The sequence shown here is derived from an EMBL/GenBank/DDBJ whole genome shotgun (WGS) entry which is preliminary data.</text>
</comment>
<comment type="subunit">
    <text evidence="3">Homotrimer.</text>
</comment>
<dbReference type="Gene3D" id="3.20.20.70">
    <property type="entry name" value="Aldolase class I"/>
    <property type="match status" value="1"/>
</dbReference>
<proteinExistence type="inferred from homology"/>
<keyword evidence="4 6" id="KW-0456">Lyase</keyword>
<dbReference type="AlphaFoldDB" id="K8WEZ5"/>
<evidence type="ECO:0000256" key="3">
    <source>
        <dbReference type="ARBA" id="ARBA00011233"/>
    </source>
</evidence>
<keyword evidence="5" id="KW-0119">Carbohydrate metabolism</keyword>